<evidence type="ECO:0000313" key="2">
    <source>
        <dbReference type="Proteomes" id="UP001153076"/>
    </source>
</evidence>
<dbReference type="AlphaFoldDB" id="A0A9Q1KGY9"/>
<proteinExistence type="predicted"/>
<dbReference type="Proteomes" id="UP001153076">
    <property type="component" value="Unassembled WGS sequence"/>
</dbReference>
<dbReference type="EMBL" id="JAKOGI010000136">
    <property type="protein sequence ID" value="KAJ8442689.1"/>
    <property type="molecule type" value="Genomic_DNA"/>
</dbReference>
<name>A0A9Q1KGY9_9CARY</name>
<sequence length="158" mass="18059">MAILSTFKVLTNTVTDGSCGAQRAPLENRDKSTYDPIYRRTSSSKTRAVSSPSDSRVTWILHSVVDNSQLSTVEISWLTSKVEEIFNAAEIIAKMEELVDIPQLHLLSSQNSVYDSEIVHIESNLKELSNETLECELREQKILREEERLRKMREDLMD</sequence>
<gene>
    <name evidence="1" type="ORF">Cgig2_001782</name>
</gene>
<keyword evidence="2" id="KW-1185">Reference proteome</keyword>
<accession>A0A9Q1KGY9</accession>
<evidence type="ECO:0000313" key="1">
    <source>
        <dbReference type="EMBL" id="KAJ8442689.1"/>
    </source>
</evidence>
<reference evidence="1" key="1">
    <citation type="submission" date="2022-04" db="EMBL/GenBank/DDBJ databases">
        <title>Carnegiea gigantea Genome sequencing and assembly v2.</title>
        <authorList>
            <person name="Copetti D."/>
            <person name="Sanderson M.J."/>
            <person name="Burquez A."/>
            <person name="Wojciechowski M.F."/>
        </authorList>
    </citation>
    <scope>NUCLEOTIDE SEQUENCE</scope>
    <source>
        <strain evidence="1">SGP5-SGP5p</strain>
        <tissue evidence="1">Aerial part</tissue>
    </source>
</reference>
<comment type="caution">
    <text evidence="1">The sequence shown here is derived from an EMBL/GenBank/DDBJ whole genome shotgun (WGS) entry which is preliminary data.</text>
</comment>
<protein>
    <submittedName>
        <fullName evidence="1">Uncharacterized protein</fullName>
    </submittedName>
</protein>
<organism evidence="1 2">
    <name type="scientific">Carnegiea gigantea</name>
    <dbReference type="NCBI Taxonomy" id="171969"/>
    <lineage>
        <taxon>Eukaryota</taxon>
        <taxon>Viridiplantae</taxon>
        <taxon>Streptophyta</taxon>
        <taxon>Embryophyta</taxon>
        <taxon>Tracheophyta</taxon>
        <taxon>Spermatophyta</taxon>
        <taxon>Magnoliopsida</taxon>
        <taxon>eudicotyledons</taxon>
        <taxon>Gunneridae</taxon>
        <taxon>Pentapetalae</taxon>
        <taxon>Caryophyllales</taxon>
        <taxon>Cactineae</taxon>
        <taxon>Cactaceae</taxon>
        <taxon>Cactoideae</taxon>
        <taxon>Echinocereeae</taxon>
        <taxon>Carnegiea</taxon>
    </lineage>
</organism>